<dbReference type="Proteomes" id="UP001458880">
    <property type="component" value="Unassembled WGS sequence"/>
</dbReference>
<dbReference type="Gene3D" id="4.10.1240.10">
    <property type="entry name" value="GPCR, family 2, extracellular hormone receptor domain"/>
    <property type="match status" value="1"/>
</dbReference>
<keyword evidence="2" id="KW-0675">Receptor</keyword>
<evidence type="ECO:0000259" key="1">
    <source>
        <dbReference type="PROSITE" id="PS50227"/>
    </source>
</evidence>
<feature type="domain" description="G-protein coupled receptors family 2 profile 1" evidence="1">
    <location>
        <begin position="30"/>
        <end position="104"/>
    </location>
</feature>
<reference evidence="2 3" key="1">
    <citation type="journal article" date="2024" name="BMC Genomics">
        <title>De novo assembly and annotation of Popillia japonica's genome with initial clues to its potential as an invasive pest.</title>
        <authorList>
            <person name="Cucini C."/>
            <person name="Boschi S."/>
            <person name="Funari R."/>
            <person name="Cardaioli E."/>
            <person name="Iannotti N."/>
            <person name="Marturano G."/>
            <person name="Paoli F."/>
            <person name="Bruttini M."/>
            <person name="Carapelli A."/>
            <person name="Frati F."/>
            <person name="Nardi F."/>
        </authorList>
    </citation>
    <scope>NUCLEOTIDE SEQUENCE [LARGE SCALE GENOMIC DNA]</scope>
    <source>
        <strain evidence="2">DMR45628</strain>
    </source>
</reference>
<dbReference type="EMBL" id="JASPKY010000016">
    <property type="protein sequence ID" value="KAK9752999.1"/>
    <property type="molecule type" value="Genomic_DNA"/>
</dbReference>
<gene>
    <name evidence="2" type="ORF">QE152_g3786</name>
</gene>
<name>A0AAW1N340_POPJA</name>
<organism evidence="2 3">
    <name type="scientific">Popillia japonica</name>
    <name type="common">Japanese beetle</name>
    <dbReference type="NCBI Taxonomy" id="7064"/>
    <lineage>
        <taxon>Eukaryota</taxon>
        <taxon>Metazoa</taxon>
        <taxon>Ecdysozoa</taxon>
        <taxon>Arthropoda</taxon>
        <taxon>Hexapoda</taxon>
        <taxon>Insecta</taxon>
        <taxon>Pterygota</taxon>
        <taxon>Neoptera</taxon>
        <taxon>Endopterygota</taxon>
        <taxon>Coleoptera</taxon>
        <taxon>Polyphaga</taxon>
        <taxon>Scarabaeiformia</taxon>
        <taxon>Scarabaeidae</taxon>
        <taxon>Rutelinae</taxon>
        <taxon>Popillia</taxon>
    </lineage>
</organism>
<proteinExistence type="predicted"/>
<evidence type="ECO:0000313" key="3">
    <source>
        <dbReference type="Proteomes" id="UP001458880"/>
    </source>
</evidence>
<dbReference type="PROSITE" id="PS00649">
    <property type="entry name" value="G_PROTEIN_RECEP_F2_1"/>
    <property type="match status" value="1"/>
</dbReference>
<dbReference type="SUPFAM" id="SSF111418">
    <property type="entry name" value="Hormone receptor domain"/>
    <property type="match status" value="1"/>
</dbReference>
<sequence length="104" mass="11769">MSYTSVENDLLIMTESFLLQGKKIKEQEDKCLGEYGKAAFSNSTQPILNETTGQKFCPAFFDGFYCWPPTPADTLAVEPCPVYVAGFLEEQIYNYDKVFSQVKN</sequence>
<protein>
    <submittedName>
        <fullName evidence="2">Hormone receptor domain</fullName>
    </submittedName>
</protein>
<dbReference type="PROSITE" id="PS50227">
    <property type="entry name" value="G_PROTEIN_RECEP_F2_3"/>
    <property type="match status" value="1"/>
</dbReference>
<dbReference type="GO" id="GO:0004930">
    <property type="term" value="F:G protein-coupled receptor activity"/>
    <property type="evidence" value="ECO:0007669"/>
    <property type="project" value="InterPro"/>
</dbReference>
<comment type="caution">
    <text evidence="2">The sequence shown here is derived from an EMBL/GenBank/DDBJ whole genome shotgun (WGS) entry which is preliminary data.</text>
</comment>
<dbReference type="InterPro" id="IPR017983">
    <property type="entry name" value="GPCR_2_secretin-like_CS"/>
</dbReference>
<accession>A0AAW1N340</accession>
<keyword evidence="3" id="KW-1185">Reference proteome</keyword>
<evidence type="ECO:0000313" key="2">
    <source>
        <dbReference type="EMBL" id="KAK9752999.1"/>
    </source>
</evidence>
<dbReference type="Pfam" id="PF02793">
    <property type="entry name" value="HRM"/>
    <property type="match status" value="1"/>
</dbReference>
<dbReference type="AlphaFoldDB" id="A0AAW1N340"/>
<dbReference type="GO" id="GO:0016020">
    <property type="term" value="C:membrane"/>
    <property type="evidence" value="ECO:0007669"/>
    <property type="project" value="InterPro"/>
</dbReference>
<dbReference type="InterPro" id="IPR001879">
    <property type="entry name" value="GPCR_2_extracellular_dom"/>
</dbReference>
<dbReference type="InterPro" id="IPR036445">
    <property type="entry name" value="GPCR_2_extracell_dom_sf"/>
</dbReference>